<evidence type="ECO:0000256" key="1">
    <source>
        <dbReference type="SAM" id="MobiDB-lite"/>
    </source>
</evidence>
<dbReference type="Proteomes" id="UP000241462">
    <property type="component" value="Unassembled WGS sequence"/>
</dbReference>
<proteinExistence type="predicted"/>
<evidence type="ECO:0000313" key="4">
    <source>
        <dbReference type="Proteomes" id="UP000241462"/>
    </source>
</evidence>
<accession>A0A2T2ZTT8</accession>
<feature type="transmembrane region" description="Helical" evidence="2">
    <location>
        <begin position="229"/>
        <end position="250"/>
    </location>
</feature>
<gene>
    <name evidence="3" type="ORF">BD289DRAFT_172548</name>
</gene>
<feature type="region of interest" description="Disordered" evidence="1">
    <location>
        <begin position="126"/>
        <end position="149"/>
    </location>
</feature>
<keyword evidence="4" id="KW-1185">Reference proteome</keyword>
<protein>
    <submittedName>
        <fullName evidence="3">Uncharacterized protein</fullName>
    </submittedName>
</protein>
<dbReference type="EMBL" id="KZ678704">
    <property type="protein sequence ID" value="PSR76531.1"/>
    <property type="molecule type" value="Genomic_DNA"/>
</dbReference>
<keyword evidence="2" id="KW-0472">Membrane</keyword>
<dbReference type="InParanoid" id="A0A2T2ZTT8"/>
<sequence length="263" mass="29178">MRASVDWRTTRRGWLRRPCRPCRPCKSCKRHSKARNRSKILTSRHVVLLVTTSTSLVPLRFSSSPLLDPYRTMYLLHRESSAIGECISSDFPLANRATAPGLACEATLSVDVNELIGRPNAFTTKPRIQSSTLATRDPQRTSGGSSDIHAIQSTSSCQRDKAALGASLKKVQFAKVSISATTLEQKRGTRGQNCCCKDDHQHCCFGKQTNLQLPGRRDSSTALHPEHPGWSFASLFAICVSLFFFFLLAFTECGILHKWPAPD</sequence>
<keyword evidence="2" id="KW-0812">Transmembrane</keyword>
<evidence type="ECO:0000313" key="3">
    <source>
        <dbReference type="EMBL" id="PSR76531.1"/>
    </source>
</evidence>
<organism evidence="3 4">
    <name type="scientific">Coniella lustricola</name>
    <dbReference type="NCBI Taxonomy" id="2025994"/>
    <lineage>
        <taxon>Eukaryota</taxon>
        <taxon>Fungi</taxon>
        <taxon>Dikarya</taxon>
        <taxon>Ascomycota</taxon>
        <taxon>Pezizomycotina</taxon>
        <taxon>Sordariomycetes</taxon>
        <taxon>Sordariomycetidae</taxon>
        <taxon>Diaporthales</taxon>
        <taxon>Schizoparmaceae</taxon>
        <taxon>Coniella</taxon>
    </lineage>
</organism>
<name>A0A2T2ZTT8_9PEZI</name>
<reference evidence="3 4" key="1">
    <citation type="journal article" date="2018" name="Mycol. Prog.">
        <title>Coniella lustricola, a new species from submerged detritus.</title>
        <authorList>
            <person name="Raudabaugh D.B."/>
            <person name="Iturriaga T."/>
            <person name="Carver A."/>
            <person name="Mondo S."/>
            <person name="Pangilinan J."/>
            <person name="Lipzen A."/>
            <person name="He G."/>
            <person name="Amirebrahimi M."/>
            <person name="Grigoriev I.V."/>
            <person name="Miller A.N."/>
        </authorList>
    </citation>
    <scope>NUCLEOTIDE SEQUENCE [LARGE SCALE GENOMIC DNA]</scope>
    <source>
        <strain evidence="3 4">B22-T-1</strain>
    </source>
</reference>
<keyword evidence="2" id="KW-1133">Transmembrane helix</keyword>
<dbReference type="AlphaFoldDB" id="A0A2T2ZTT8"/>
<evidence type="ECO:0000256" key="2">
    <source>
        <dbReference type="SAM" id="Phobius"/>
    </source>
</evidence>